<protein>
    <submittedName>
        <fullName evidence="2">Excisionase family DNA binding protein</fullName>
    </submittedName>
</protein>
<reference evidence="2 3" key="1">
    <citation type="submission" date="2018-06" db="EMBL/GenBank/DDBJ databases">
        <title>Genomic Encyclopedia of Type Strains, Phase IV (KMG-IV): sequencing the most valuable type-strain genomes for metagenomic binning, comparative biology and taxonomic classification.</title>
        <authorList>
            <person name="Goeker M."/>
        </authorList>
    </citation>
    <scope>NUCLEOTIDE SEQUENCE [LARGE SCALE GENOMIC DNA]</scope>
    <source>
        <strain evidence="2 3">DSM 18048</strain>
    </source>
</reference>
<proteinExistence type="predicted"/>
<name>A0A318S3N0_9DEIO</name>
<dbReference type="Pfam" id="PF12728">
    <property type="entry name" value="HTH_17"/>
    <property type="match status" value="1"/>
</dbReference>
<accession>A0A318S3N0</accession>
<dbReference type="Proteomes" id="UP000248326">
    <property type="component" value="Unassembled WGS sequence"/>
</dbReference>
<dbReference type="EMBL" id="QJSX01000011">
    <property type="protein sequence ID" value="PYE52992.1"/>
    <property type="molecule type" value="Genomic_DNA"/>
</dbReference>
<dbReference type="InterPro" id="IPR009061">
    <property type="entry name" value="DNA-bd_dom_put_sf"/>
</dbReference>
<evidence type="ECO:0000259" key="1">
    <source>
        <dbReference type="Pfam" id="PF12728"/>
    </source>
</evidence>
<comment type="caution">
    <text evidence="2">The sequence shown here is derived from an EMBL/GenBank/DDBJ whole genome shotgun (WGS) entry which is preliminary data.</text>
</comment>
<keyword evidence="3" id="KW-1185">Reference proteome</keyword>
<feature type="domain" description="Helix-turn-helix" evidence="1">
    <location>
        <begin position="8"/>
        <end position="53"/>
    </location>
</feature>
<dbReference type="SUPFAM" id="SSF46955">
    <property type="entry name" value="Putative DNA-binding domain"/>
    <property type="match status" value="1"/>
</dbReference>
<dbReference type="NCBIfam" id="TIGR01764">
    <property type="entry name" value="excise"/>
    <property type="match status" value="1"/>
</dbReference>
<dbReference type="GO" id="GO:0003677">
    <property type="term" value="F:DNA binding"/>
    <property type="evidence" value="ECO:0007669"/>
    <property type="project" value="InterPro"/>
</dbReference>
<dbReference type="OrthoDB" id="163451at2"/>
<dbReference type="InterPro" id="IPR010093">
    <property type="entry name" value="SinI_DNA-bd"/>
</dbReference>
<dbReference type="RefSeq" id="WP_110887559.1">
    <property type="nucleotide sequence ID" value="NZ_QJSX01000011.1"/>
</dbReference>
<dbReference type="AlphaFoldDB" id="A0A318S3N0"/>
<evidence type="ECO:0000313" key="2">
    <source>
        <dbReference type="EMBL" id="PYE52992.1"/>
    </source>
</evidence>
<evidence type="ECO:0000313" key="3">
    <source>
        <dbReference type="Proteomes" id="UP000248326"/>
    </source>
</evidence>
<organism evidence="2 3">
    <name type="scientific">Deinococcus yavapaiensis KR-236</name>
    <dbReference type="NCBI Taxonomy" id="694435"/>
    <lineage>
        <taxon>Bacteria</taxon>
        <taxon>Thermotogati</taxon>
        <taxon>Deinococcota</taxon>
        <taxon>Deinococci</taxon>
        <taxon>Deinococcales</taxon>
        <taxon>Deinococcaceae</taxon>
        <taxon>Deinococcus</taxon>
    </lineage>
</organism>
<gene>
    <name evidence="2" type="ORF">DES52_111165</name>
</gene>
<dbReference type="InterPro" id="IPR041657">
    <property type="entry name" value="HTH_17"/>
</dbReference>
<sequence length="67" mass="7890">MIDPTKTYLTVAGVAKMLSVHENTVYRWIRAGRLRSYYVGASVRVSQTQLDEFCKLRTRRNARRRRS</sequence>